<feature type="transmembrane region" description="Helical" evidence="1">
    <location>
        <begin position="203"/>
        <end position="221"/>
    </location>
</feature>
<feature type="transmembrane region" description="Helical" evidence="1">
    <location>
        <begin position="148"/>
        <end position="167"/>
    </location>
</feature>
<dbReference type="AlphaFoldDB" id="A0AAW6U6Y9"/>
<organism evidence="2 3">
    <name type="scientific">Peloplasma aerotolerans</name>
    <dbReference type="NCBI Taxonomy" id="3044389"/>
    <lineage>
        <taxon>Bacteria</taxon>
        <taxon>Bacillati</taxon>
        <taxon>Mycoplasmatota</taxon>
        <taxon>Mollicutes</taxon>
        <taxon>Acholeplasmatales</taxon>
        <taxon>Acholeplasmataceae</taxon>
        <taxon>Peloplasma</taxon>
    </lineage>
</organism>
<proteinExistence type="predicted"/>
<keyword evidence="3" id="KW-1185">Reference proteome</keyword>
<evidence type="ECO:0008006" key="4">
    <source>
        <dbReference type="Google" id="ProtNLM"/>
    </source>
</evidence>
<evidence type="ECO:0000256" key="1">
    <source>
        <dbReference type="SAM" id="Phobius"/>
    </source>
</evidence>
<sequence length="241" mass="28058">MKNKYGISPSTRIERTVFWSVFILMFFAFIWSIVNAIEAPLEYSQGVELIKNDYILMATESFGGMFVLLLPTFIEKKWHFDIPSTMHIFVIIFLFAAIILGEFRRFHFIVPHFDKMLHIVSGAFLAALSFTIIQVLNDYDIIKMNPMFVAIFAFCFAMTMGVLWELYEFAWDSTMNLNMMKYMDETGTPYVGLNALNDTMWDFIIDGIGAFSMSLIGYISIKHDKMWINNLIIRKAKKEED</sequence>
<feature type="transmembrane region" description="Helical" evidence="1">
    <location>
        <begin position="54"/>
        <end position="74"/>
    </location>
</feature>
<feature type="transmembrane region" description="Helical" evidence="1">
    <location>
        <begin position="116"/>
        <end position="136"/>
    </location>
</feature>
<dbReference type="EMBL" id="JASCXW010000041">
    <property type="protein sequence ID" value="MDI6453647.1"/>
    <property type="molecule type" value="Genomic_DNA"/>
</dbReference>
<keyword evidence="1" id="KW-0472">Membrane</keyword>
<dbReference type="InterPro" id="IPR014509">
    <property type="entry name" value="YjdF-like"/>
</dbReference>
<reference evidence="2" key="1">
    <citation type="submission" date="2023-05" db="EMBL/GenBank/DDBJ databases">
        <title>Mariniplasma microaerophilum sp. nov., a novel anaerobic mollicute isolated from terrestrial mud volcano, Taman Peninsula, Russia.</title>
        <authorList>
            <person name="Khomyakova M.A."/>
            <person name="Merkel A.Y."/>
            <person name="Slobodkin A.I."/>
        </authorList>
    </citation>
    <scope>NUCLEOTIDE SEQUENCE</scope>
    <source>
        <strain evidence="2">M4Ah</strain>
    </source>
</reference>
<dbReference type="Proteomes" id="UP001431532">
    <property type="component" value="Unassembled WGS sequence"/>
</dbReference>
<feature type="transmembrane region" description="Helical" evidence="1">
    <location>
        <begin position="86"/>
        <end position="104"/>
    </location>
</feature>
<keyword evidence="1" id="KW-0812">Transmembrane</keyword>
<evidence type="ECO:0000313" key="3">
    <source>
        <dbReference type="Proteomes" id="UP001431532"/>
    </source>
</evidence>
<feature type="transmembrane region" description="Helical" evidence="1">
    <location>
        <begin position="16"/>
        <end position="34"/>
    </location>
</feature>
<dbReference type="Pfam" id="PF09997">
    <property type="entry name" value="DUF2238"/>
    <property type="match status" value="1"/>
</dbReference>
<gene>
    <name evidence="2" type="ORF">QJ521_08720</name>
</gene>
<keyword evidence="1" id="KW-1133">Transmembrane helix</keyword>
<accession>A0AAW6U6Y9</accession>
<comment type="caution">
    <text evidence="2">The sequence shown here is derived from an EMBL/GenBank/DDBJ whole genome shotgun (WGS) entry which is preliminary data.</text>
</comment>
<evidence type="ECO:0000313" key="2">
    <source>
        <dbReference type="EMBL" id="MDI6453647.1"/>
    </source>
</evidence>
<protein>
    <recommendedName>
        <fullName evidence="4">DUF2238 domain-containing protein</fullName>
    </recommendedName>
</protein>
<dbReference type="RefSeq" id="WP_282840089.1">
    <property type="nucleotide sequence ID" value="NZ_JASCXW010000041.1"/>
</dbReference>
<name>A0AAW6U6Y9_9MOLU</name>